<gene>
    <name evidence="1" type="ORF">O987_07007</name>
</gene>
<proteinExistence type="predicted"/>
<accession>A0A076PPE3</accession>
<dbReference type="AlphaFoldDB" id="A0A076PPE3"/>
<name>A0A076PPE3_COMTE</name>
<dbReference type="RefSeq" id="WP_144244897.1">
    <property type="nucleotide sequence ID" value="NZ_CP006704.1"/>
</dbReference>
<sequence>MSTTQACAHVCTVNQKRLIPVTGFVGFANAEAGERRFWVVDTRAPSDIPPPNALQLDDVLLPEASPVSAPRFVPRNNSQLSYLHGGGLACIDRHRMKHELEHCPERTGKWVVLLQRADEAGRIWKRTALCAMDDHGWLVEVPEC</sequence>
<dbReference type="HOGENOM" id="CLU_1793188_0_0_4"/>
<reference evidence="1 2" key="1">
    <citation type="journal article" date="2014" name="Genome Announc.">
        <title>Complete Genome Sequence of Polychlorinated Biphenyl Degrader Comamonas testosteroni TK102 (NBRC 109938).</title>
        <authorList>
            <person name="Fukuda K."/>
            <person name="Hosoyama A."/>
            <person name="Tsuchikane K."/>
            <person name="Ohji S."/>
            <person name="Yamazoe A."/>
            <person name="Fujita N."/>
            <person name="Shintani M."/>
            <person name="Kimbara K."/>
        </authorList>
    </citation>
    <scope>NUCLEOTIDE SEQUENCE [LARGE SCALE GENOMIC DNA]</scope>
    <source>
        <strain evidence="1">TK102</strain>
    </source>
</reference>
<protein>
    <submittedName>
        <fullName evidence="1">Putative oxidoreductase, Fe-dependent alcohol dehydrogenase family</fullName>
    </submittedName>
</protein>
<organism evidence="1 2">
    <name type="scientific">Comamonas testosteroni TK102</name>
    <dbReference type="NCBI Taxonomy" id="1392005"/>
    <lineage>
        <taxon>Bacteria</taxon>
        <taxon>Pseudomonadati</taxon>
        <taxon>Pseudomonadota</taxon>
        <taxon>Betaproteobacteria</taxon>
        <taxon>Burkholderiales</taxon>
        <taxon>Comamonadaceae</taxon>
        <taxon>Comamonas</taxon>
    </lineage>
</organism>
<evidence type="ECO:0000313" key="1">
    <source>
        <dbReference type="EMBL" id="AIJ45545.1"/>
    </source>
</evidence>
<dbReference type="KEGG" id="ctes:O987_07007"/>
<evidence type="ECO:0000313" key="2">
    <source>
        <dbReference type="Proteomes" id="UP000028782"/>
    </source>
</evidence>
<dbReference type="Proteomes" id="UP000028782">
    <property type="component" value="Chromosome"/>
</dbReference>
<dbReference type="EMBL" id="CP006704">
    <property type="protein sequence ID" value="AIJ45545.1"/>
    <property type="molecule type" value="Genomic_DNA"/>
</dbReference>